<dbReference type="EC" id="2.4.-.-" evidence="3"/>
<gene>
    <name evidence="3" type="ORF">KHC33_02660</name>
</gene>
<dbReference type="InterPro" id="IPR027054">
    <property type="entry name" value="ALG2"/>
</dbReference>
<keyword evidence="4" id="KW-1185">Reference proteome</keyword>
<dbReference type="Gene3D" id="3.40.50.2000">
    <property type="entry name" value="Glycogen Phosphorylase B"/>
    <property type="match status" value="1"/>
</dbReference>
<evidence type="ECO:0000313" key="3">
    <source>
        <dbReference type="EMBL" id="QVV89449.1"/>
    </source>
</evidence>
<dbReference type="PANTHER" id="PTHR45918">
    <property type="entry name" value="ALPHA-1,3/1,6-MANNOSYLTRANSFERASE ALG2"/>
    <property type="match status" value="1"/>
</dbReference>
<keyword evidence="3" id="KW-0328">Glycosyltransferase</keyword>
<dbReference type="RefSeq" id="WP_214420244.1">
    <property type="nucleotide sequence ID" value="NZ_CP075546.1"/>
</dbReference>
<accession>A0A8E7B025</accession>
<evidence type="ECO:0000259" key="2">
    <source>
        <dbReference type="Pfam" id="PF00534"/>
    </source>
</evidence>
<dbReference type="InterPro" id="IPR001296">
    <property type="entry name" value="Glyco_trans_1"/>
</dbReference>
<dbReference type="Proteomes" id="UP000680656">
    <property type="component" value="Chromosome"/>
</dbReference>
<sequence length="360" mass="42172">MRIALLSCREFKIPGGAERLEIDIALALNASIVCLDVDPEFQKIYPISQSVTFHPLKHRLPGEPYKQFLGMLLFRRIKLDYDFFIIMDDMSLRYLTHRVPHIYYMHTPRRILYDMYYPSINEYHFLKKYIMIIILGIVRYCDRKFVCKYVENIACNSHNTRNRIWKTYQRDAKVLYPPVHLKTCRKETSGDFWLSVTRVDKWKRVELQLEVFKLIPQIKLVIVGKVYPKYKDIIKNAPSNVIFLDTVTDNELENLYASCRGFLTTAIDEDFGITPLEAMAVGKPVVAVKEGGYLETVVDGVTGLLVGPVPQDIADAITYIDKNPETFSYQCKKRAELFEYNIFQEELKKYWMTIVDKKQK</sequence>
<dbReference type="SUPFAM" id="SSF53756">
    <property type="entry name" value="UDP-Glycosyltransferase/glycogen phosphorylase"/>
    <property type="match status" value="1"/>
</dbReference>
<evidence type="ECO:0000256" key="1">
    <source>
        <dbReference type="ARBA" id="ARBA00022679"/>
    </source>
</evidence>
<dbReference type="Pfam" id="PF00534">
    <property type="entry name" value="Glycos_transf_1"/>
    <property type="match status" value="1"/>
</dbReference>
<proteinExistence type="predicted"/>
<evidence type="ECO:0000313" key="4">
    <source>
        <dbReference type="Proteomes" id="UP000680656"/>
    </source>
</evidence>
<dbReference type="GO" id="GO:0004378">
    <property type="term" value="F:GDP-Man:Man(1)GlcNAc(2)-PP-Dol alpha-1,3-mannosyltransferase activity"/>
    <property type="evidence" value="ECO:0007669"/>
    <property type="project" value="InterPro"/>
</dbReference>
<feature type="domain" description="Glycosyl transferase family 1" evidence="2">
    <location>
        <begin position="191"/>
        <end position="326"/>
    </location>
</feature>
<dbReference type="KEGG" id="mrtj:KHC33_02660"/>
<organism evidence="3 4">
    <name type="scientific">Methanospirillum purgamenti</name>
    <dbReference type="NCBI Taxonomy" id="2834276"/>
    <lineage>
        <taxon>Archaea</taxon>
        <taxon>Methanobacteriati</taxon>
        <taxon>Methanobacteriota</taxon>
        <taxon>Stenosarchaea group</taxon>
        <taxon>Methanomicrobia</taxon>
        <taxon>Methanomicrobiales</taxon>
        <taxon>Methanospirillaceae</taxon>
        <taxon>Methanospirillum</taxon>
    </lineage>
</organism>
<name>A0A8E7B025_9EURY</name>
<protein>
    <submittedName>
        <fullName evidence="3">Glycosyltransferase</fullName>
        <ecNumber evidence="3">2.4.-.-</ecNumber>
    </submittedName>
</protein>
<dbReference type="PANTHER" id="PTHR45918:SF1">
    <property type="entry name" value="ALPHA-1,3_1,6-MANNOSYLTRANSFERASE ALG2"/>
    <property type="match status" value="1"/>
</dbReference>
<dbReference type="AlphaFoldDB" id="A0A8E7B025"/>
<keyword evidence="1 3" id="KW-0808">Transferase</keyword>
<reference evidence="3 4" key="1">
    <citation type="submission" date="2021-05" db="EMBL/GenBank/DDBJ databases">
        <title>A novel Methanospirillum isolate from a pyrite-forming mixed culture.</title>
        <authorList>
            <person name="Bunk B."/>
            <person name="Sproer C."/>
            <person name="Spring S."/>
            <person name="Pester M."/>
        </authorList>
    </citation>
    <scope>NUCLEOTIDE SEQUENCE [LARGE SCALE GENOMIC DNA]</scope>
    <source>
        <strain evidence="3 4">J.3.6.1-F.2.7.3</strain>
    </source>
</reference>
<dbReference type="EMBL" id="CP075546">
    <property type="protein sequence ID" value="QVV89449.1"/>
    <property type="molecule type" value="Genomic_DNA"/>
</dbReference>
<dbReference type="GeneID" id="65096050"/>